<evidence type="ECO:0000313" key="7">
    <source>
        <dbReference type="Proteomes" id="UP000887566"/>
    </source>
</evidence>
<organism evidence="7 8">
    <name type="scientific">Plectus sambesii</name>
    <dbReference type="NCBI Taxonomy" id="2011161"/>
    <lineage>
        <taxon>Eukaryota</taxon>
        <taxon>Metazoa</taxon>
        <taxon>Ecdysozoa</taxon>
        <taxon>Nematoda</taxon>
        <taxon>Chromadorea</taxon>
        <taxon>Plectida</taxon>
        <taxon>Plectina</taxon>
        <taxon>Plectoidea</taxon>
        <taxon>Plectidae</taxon>
        <taxon>Plectus</taxon>
    </lineage>
</organism>
<dbReference type="CDD" id="cd03039">
    <property type="entry name" value="GST_N_Sigma_like"/>
    <property type="match status" value="1"/>
</dbReference>
<sequence>MPVVPKYRLVYFNVQGRAEIARLLFHEAGEKFEDHRIEFSEWPAFKPHTPFGQLPVLEYNGKQLAQSGTINRFLAHRFGLAGKTEWEQAQVDEFGGYVSDSLNKLAPWFAEKDPEKKTELYREIKESAIKPLMAKVDHMLEKNGTGWIIGSDLTLADIIIFQAVDMFKHNKAFVECGGMNMNHYRRVQALVERVANRPNIKPYLASRPKTDM</sequence>
<dbReference type="AlphaFoldDB" id="A0A914XIX4"/>
<evidence type="ECO:0000259" key="5">
    <source>
        <dbReference type="PROSITE" id="PS50404"/>
    </source>
</evidence>
<accession>A0A914XIX4</accession>
<dbReference type="FunFam" id="3.40.30.10:FF:000035">
    <property type="entry name" value="hematopoietic prostaglandin D synthase"/>
    <property type="match status" value="1"/>
</dbReference>
<dbReference type="InterPro" id="IPR036282">
    <property type="entry name" value="Glutathione-S-Trfase_C_sf"/>
</dbReference>
<reference evidence="8" key="1">
    <citation type="submission" date="2022-11" db="UniProtKB">
        <authorList>
            <consortium name="WormBaseParasite"/>
        </authorList>
    </citation>
    <scope>IDENTIFICATION</scope>
</reference>
<evidence type="ECO:0000259" key="6">
    <source>
        <dbReference type="PROSITE" id="PS50405"/>
    </source>
</evidence>
<evidence type="ECO:0000256" key="3">
    <source>
        <dbReference type="ARBA" id="ARBA00038317"/>
    </source>
</evidence>
<evidence type="ECO:0000313" key="8">
    <source>
        <dbReference type="WBParaSite" id="PSAMB.scaffold8414size6254.g31389.t2"/>
    </source>
</evidence>
<dbReference type="Pfam" id="PF02798">
    <property type="entry name" value="GST_N"/>
    <property type="match status" value="1"/>
</dbReference>
<dbReference type="GO" id="GO:0004364">
    <property type="term" value="F:glutathione transferase activity"/>
    <property type="evidence" value="ECO:0007669"/>
    <property type="project" value="UniProtKB-EC"/>
</dbReference>
<dbReference type="Proteomes" id="UP000887566">
    <property type="component" value="Unplaced"/>
</dbReference>
<keyword evidence="7" id="KW-1185">Reference proteome</keyword>
<feature type="domain" description="GST C-terminal" evidence="6">
    <location>
        <begin position="84"/>
        <end position="212"/>
    </location>
</feature>
<dbReference type="SFLD" id="SFLDG00363">
    <property type="entry name" value="AMPS_(cytGST):_Alpha-__Mu-__Pi"/>
    <property type="match status" value="1"/>
</dbReference>
<dbReference type="GO" id="GO:0004602">
    <property type="term" value="F:glutathione peroxidase activity"/>
    <property type="evidence" value="ECO:0007669"/>
    <property type="project" value="UniProtKB-ARBA"/>
</dbReference>
<dbReference type="FunFam" id="1.20.1050.10:FF:000030">
    <property type="entry name" value="Glutathione S-transferase S1"/>
    <property type="match status" value="1"/>
</dbReference>
<dbReference type="CDD" id="cd03192">
    <property type="entry name" value="GST_C_Sigma_like"/>
    <property type="match status" value="1"/>
</dbReference>
<evidence type="ECO:0000256" key="2">
    <source>
        <dbReference type="ARBA" id="ARBA00022679"/>
    </source>
</evidence>
<dbReference type="EC" id="2.5.1.18" evidence="1"/>
<dbReference type="InterPro" id="IPR040079">
    <property type="entry name" value="Glutathione_S-Trfase"/>
</dbReference>
<keyword evidence="2" id="KW-0808">Transferase</keyword>
<evidence type="ECO:0000256" key="4">
    <source>
        <dbReference type="ARBA" id="ARBA00047960"/>
    </source>
</evidence>
<dbReference type="PANTHER" id="PTHR11571:SF224">
    <property type="entry name" value="HEMATOPOIETIC PROSTAGLANDIN D SYNTHASE"/>
    <property type="match status" value="1"/>
</dbReference>
<dbReference type="SUPFAM" id="SSF52833">
    <property type="entry name" value="Thioredoxin-like"/>
    <property type="match status" value="1"/>
</dbReference>
<dbReference type="InterPro" id="IPR036249">
    <property type="entry name" value="Thioredoxin-like_sf"/>
</dbReference>
<name>A0A914XIX4_9BILA</name>
<dbReference type="WBParaSite" id="PSAMB.scaffold8414size6254.g31389.t2">
    <property type="protein sequence ID" value="PSAMB.scaffold8414size6254.g31389.t2"/>
    <property type="gene ID" value="PSAMB.scaffold8414size6254.g31389"/>
</dbReference>
<dbReference type="PROSITE" id="PS50405">
    <property type="entry name" value="GST_CTER"/>
    <property type="match status" value="1"/>
</dbReference>
<comment type="similarity">
    <text evidence="3">Belongs to the GST superfamily. Sigma family.</text>
</comment>
<dbReference type="GO" id="GO:0006749">
    <property type="term" value="P:glutathione metabolic process"/>
    <property type="evidence" value="ECO:0007669"/>
    <property type="project" value="TreeGrafter"/>
</dbReference>
<dbReference type="Gene3D" id="1.20.1050.10">
    <property type="match status" value="1"/>
</dbReference>
<dbReference type="PANTHER" id="PTHR11571">
    <property type="entry name" value="GLUTATHIONE S-TRANSFERASE"/>
    <property type="match status" value="1"/>
</dbReference>
<comment type="catalytic activity">
    <reaction evidence="4">
        <text>RX + glutathione = an S-substituted glutathione + a halide anion + H(+)</text>
        <dbReference type="Rhea" id="RHEA:16437"/>
        <dbReference type="ChEBI" id="CHEBI:15378"/>
        <dbReference type="ChEBI" id="CHEBI:16042"/>
        <dbReference type="ChEBI" id="CHEBI:17792"/>
        <dbReference type="ChEBI" id="CHEBI:57925"/>
        <dbReference type="ChEBI" id="CHEBI:90779"/>
        <dbReference type="EC" id="2.5.1.18"/>
    </reaction>
</comment>
<evidence type="ECO:0000256" key="1">
    <source>
        <dbReference type="ARBA" id="ARBA00012452"/>
    </source>
</evidence>
<feature type="domain" description="GST N-terminal" evidence="5">
    <location>
        <begin position="5"/>
        <end position="82"/>
    </location>
</feature>
<dbReference type="SFLD" id="SFLDG01205">
    <property type="entry name" value="AMPS.1"/>
    <property type="match status" value="1"/>
</dbReference>
<dbReference type="Gene3D" id="3.40.30.10">
    <property type="entry name" value="Glutaredoxin"/>
    <property type="match status" value="1"/>
</dbReference>
<dbReference type="Pfam" id="PF14497">
    <property type="entry name" value="GST_C_3"/>
    <property type="match status" value="1"/>
</dbReference>
<dbReference type="InterPro" id="IPR050213">
    <property type="entry name" value="GST_superfamily"/>
</dbReference>
<dbReference type="PROSITE" id="PS50404">
    <property type="entry name" value="GST_NTER"/>
    <property type="match status" value="1"/>
</dbReference>
<proteinExistence type="inferred from homology"/>
<dbReference type="InterPro" id="IPR004045">
    <property type="entry name" value="Glutathione_S-Trfase_N"/>
</dbReference>
<dbReference type="SFLD" id="SFLDS00019">
    <property type="entry name" value="Glutathione_Transferase_(cytos"/>
    <property type="match status" value="1"/>
</dbReference>
<protein>
    <recommendedName>
        <fullName evidence="1">glutathione transferase</fullName>
        <ecNumber evidence="1">2.5.1.18</ecNumber>
    </recommendedName>
</protein>
<dbReference type="SUPFAM" id="SSF47616">
    <property type="entry name" value="GST C-terminal domain-like"/>
    <property type="match status" value="1"/>
</dbReference>
<dbReference type="InterPro" id="IPR010987">
    <property type="entry name" value="Glutathione-S-Trfase_C-like"/>
</dbReference>
<dbReference type="InterPro" id="IPR004046">
    <property type="entry name" value="GST_C"/>
</dbReference>